<evidence type="ECO:0000259" key="2">
    <source>
        <dbReference type="Pfam" id="PF10444"/>
    </source>
</evidence>
<feature type="region of interest" description="Disordered" evidence="1">
    <location>
        <begin position="81"/>
        <end position="259"/>
    </location>
</feature>
<dbReference type="Pfam" id="PF10444">
    <property type="entry name" value="Nbl1_Borealin_N"/>
    <property type="match status" value="1"/>
</dbReference>
<name>A0A2S6C140_9PEZI</name>
<evidence type="ECO:0000313" key="4">
    <source>
        <dbReference type="Proteomes" id="UP000237631"/>
    </source>
</evidence>
<proteinExistence type="predicted"/>
<feature type="domain" description="Borealin N-terminal" evidence="2">
    <location>
        <begin position="23"/>
        <end position="78"/>
    </location>
</feature>
<feature type="compositionally biased region" description="Low complexity" evidence="1">
    <location>
        <begin position="93"/>
        <end position="107"/>
    </location>
</feature>
<dbReference type="EMBL" id="PNEN01000578">
    <property type="protein sequence ID" value="PPJ53443.1"/>
    <property type="molecule type" value="Genomic_DNA"/>
</dbReference>
<dbReference type="Proteomes" id="UP000237631">
    <property type="component" value="Unassembled WGS sequence"/>
</dbReference>
<feature type="compositionally biased region" description="Low complexity" evidence="1">
    <location>
        <begin position="148"/>
        <end position="162"/>
    </location>
</feature>
<dbReference type="STRING" id="357750.A0A2S6C140"/>
<dbReference type="OrthoDB" id="2392550at2759"/>
<evidence type="ECO:0000313" key="3">
    <source>
        <dbReference type="EMBL" id="PPJ53443.1"/>
    </source>
</evidence>
<feature type="compositionally biased region" description="Polar residues" evidence="1">
    <location>
        <begin position="193"/>
        <end position="203"/>
    </location>
</feature>
<feature type="compositionally biased region" description="Polar residues" evidence="1">
    <location>
        <begin position="1"/>
        <end position="10"/>
    </location>
</feature>
<gene>
    <name evidence="3" type="ORF">CBER1_00312</name>
</gene>
<feature type="compositionally biased region" description="Low complexity" evidence="1">
    <location>
        <begin position="240"/>
        <end position="258"/>
    </location>
</feature>
<feature type="compositionally biased region" description="Polar residues" evidence="1">
    <location>
        <begin position="228"/>
        <end position="239"/>
    </location>
</feature>
<protein>
    <recommendedName>
        <fullName evidence="2">Borealin N-terminal domain-containing protein</fullName>
    </recommendedName>
</protein>
<organism evidence="3 4">
    <name type="scientific">Cercospora berteroae</name>
    <dbReference type="NCBI Taxonomy" id="357750"/>
    <lineage>
        <taxon>Eukaryota</taxon>
        <taxon>Fungi</taxon>
        <taxon>Dikarya</taxon>
        <taxon>Ascomycota</taxon>
        <taxon>Pezizomycotina</taxon>
        <taxon>Dothideomycetes</taxon>
        <taxon>Dothideomycetidae</taxon>
        <taxon>Mycosphaerellales</taxon>
        <taxon>Mycosphaerellaceae</taxon>
        <taxon>Cercospora</taxon>
    </lineage>
</organism>
<comment type="caution">
    <text evidence="3">The sequence shown here is derived from an EMBL/GenBank/DDBJ whole genome shotgun (WGS) entry which is preliminary data.</text>
</comment>
<reference evidence="4" key="1">
    <citation type="journal article" date="2017" name="bioRxiv">
        <title>Conservation of a gene cluster reveals novel cercosporin biosynthetic mechanisms and extends production to the genus Colletotrichum.</title>
        <authorList>
            <person name="de Jonge R."/>
            <person name="Ebert M.K."/>
            <person name="Huitt-Roehl C.R."/>
            <person name="Pal P."/>
            <person name="Suttle J.C."/>
            <person name="Spanner R.E."/>
            <person name="Neubauer J.D."/>
            <person name="Jurick W.M.II."/>
            <person name="Stott K.A."/>
            <person name="Secor G.A."/>
            <person name="Thomma B.P.H.J."/>
            <person name="Van de Peer Y."/>
            <person name="Townsend C.A."/>
            <person name="Bolton M.D."/>
        </authorList>
    </citation>
    <scope>NUCLEOTIDE SEQUENCE [LARGE SCALE GENOMIC DNA]</scope>
    <source>
        <strain evidence="4">CBS538.71</strain>
    </source>
</reference>
<sequence>MDEIAQTPQRSPVRRMPGITQTQKQALVDNLQLEITERARKLRAQYALQAQGLRARLELRVNRIPQALRKRNIQELIDEHHAKSRPAPPPSAPIAVKPQPKQVVQPAPIQPKPSSKRKSDEMASADDKENVPCEQSLEIPNPKKRTKTTATANSKATRARNAGPAGVLSPKSHNSRTLPHSPIKPAEKPTTARPLSSAQNTASRAARAPSRQTKRPGTASDTEGRASEASNTSAGTTIVTKPGTRKAAAPKKATTTVKDSALPAKGKRLLDEQICSLSLSDAQHVSISPATGNAKLKPDQHTYFFVFAKQPGLAEYARHYLESNNLAFHMTGQGGPVAIMFASFNGSLLAALDMTPDWDIRVQA</sequence>
<evidence type="ECO:0000256" key="1">
    <source>
        <dbReference type="SAM" id="MobiDB-lite"/>
    </source>
</evidence>
<feature type="region of interest" description="Disordered" evidence="1">
    <location>
        <begin position="1"/>
        <end position="20"/>
    </location>
</feature>
<dbReference type="AlphaFoldDB" id="A0A2S6C140"/>
<keyword evidence="4" id="KW-1185">Reference proteome</keyword>
<dbReference type="InterPro" id="IPR018851">
    <property type="entry name" value="Borealin_N"/>
</dbReference>
<feature type="compositionally biased region" description="Basic and acidic residues" evidence="1">
    <location>
        <begin position="117"/>
        <end position="131"/>
    </location>
</feature>
<accession>A0A2S6C140</accession>